<evidence type="ECO:0000256" key="3">
    <source>
        <dbReference type="ARBA" id="ARBA00023180"/>
    </source>
</evidence>
<evidence type="ECO:0000313" key="5">
    <source>
        <dbReference type="EMBL" id="VDK55803.1"/>
    </source>
</evidence>
<keyword evidence="6" id="KW-1185">Reference proteome</keyword>
<evidence type="ECO:0000259" key="4">
    <source>
        <dbReference type="Pfam" id="PF03088"/>
    </source>
</evidence>
<keyword evidence="2" id="KW-0597">Phosphoprotein</keyword>
<reference evidence="5 6" key="1">
    <citation type="submission" date="2018-11" db="EMBL/GenBank/DDBJ databases">
        <authorList>
            <consortium name="Pathogen Informatics"/>
        </authorList>
    </citation>
    <scope>NUCLEOTIDE SEQUENCE [LARGE SCALE GENOMIC DNA]</scope>
</reference>
<evidence type="ECO:0000256" key="1">
    <source>
        <dbReference type="ARBA" id="ARBA00009191"/>
    </source>
</evidence>
<evidence type="ECO:0000313" key="6">
    <source>
        <dbReference type="Proteomes" id="UP000267096"/>
    </source>
</evidence>
<dbReference type="SUPFAM" id="SSF63829">
    <property type="entry name" value="Calcium-dependent phosphotriesterase"/>
    <property type="match status" value="1"/>
</dbReference>
<name>A0A3P6RIG4_ANISI</name>
<proteinExistence type="inferred from homology"/>
<dbReference type="Gene3D" id="2.120.10.30">
    <property type="entry name" value="TolB, C-terminal domain"/>
    <property type="match status" value="1"/>
</dbReference>
<organism evidence="5 6">
    <name type="scientific">Anisakis simplex</name>
    <name type="common">Herring worm</name>
    <dbReference type="NCBI Taxonomy" id="6269"/>
    <lineage>
        <taxon>Eukaryota</taxon>
        <taxon>Metazoa</taxon>
        <taxon>Ecdysozoa</taxon>
        <taxon>Nematoda</taxon>
        <taxon>Chromadorea</taxon>
        <taxon>Rhabditida</taxon>
        <taxon>Spirurina</taxon>
        <taxon>Ascaridomorpha</taxon>
        <taxon>Ascaridoidea</taxon>
        <taxon>Anisakidae</taxon>
        <taxon>Anisakis</taxon>
        <taxon>Anisakis simplex complex</taxon>
    </lineage>
</organism>
<dbReference type="InterPro" id="IPR018119">
    <property type="entry name" value="Strictosidine_synth_cons-reg"/>
</dbReference>
<dbReference type="GO" id="GO:0016787">
    <property type="term" value="F:hydrolase activity"/>
    <property type="evidence" value="ECO:0007669"/>
    <property type="project" value="TreeGrafter"/>
</dbReference>
<accession>A0A3P6RIG4</accession>
<comment type="similarity">
    <text evidence="1">Belongs to the strictosidine synthase family.</text>
</comment>
<dbReference type="AlphaFoldDB" id="A0A3P6RIG4"/>
<dbReference type="PANTHER" id="PTHR10426">
    <property type="entry name" value="STRICTOSIDINE SYNTHASE-RELATED"/>
    <property type="match status" value="1"/>
</dbReference>
<feature type="domain" description="Strictosidine synthase conserved region" evidence="4">
    <location>
        <begin position="5"/>
        <end position="91"/>
    </location>
</feature>
<keyword evidence="3" id="KW-0325">Glycoprotein</keyword>
<dbReference type="InterPro" id="IPR011042">
    <property type="entry name" value="6-blade_b-propeller_TolB-like"/>
</dbReference>
<dbReference type="OrthoDB" id="5307922at2759"/>
<evidence type="ECO:0000256" key="2">
    <source>
        <dbReference type="ARBA" id="ARBA00022553"/>
    </source>
</evidence>
<dbReference type="EMBL" id="UYRR01032486">
    <property type="protein sequence ID" value="VDK55803.1"/>
    <property type="molecule type" value="Genomic_DNA"/>
</dbReference>
<dbReference type="PANTHER" id="PTHR10426:SF88">
    <property type="entry name" value="ADIPOCYTE PLASMA MEMBRANE-ASSOCIATED PROTEIN HEMOMUCIN-RELATED"/>
    <property type="match status" value="1"/>
</dbReference>
<gene>
    <name evidence="5" type="ORF">ASIM_LOCUS15682</name>
</gene>
<dbReference type="Pfam" id="PF03088">
    <property type="entry name" value="Str_synth"/>
    <property type="match status" value="1"/>
</dbReference>
<dbReference type="GO" id="GO:0012505">
    <property type="term" value="C:endomembrane system"/>
    <property type="evidence" value="ECO:0007669"/>
    <property type="project" value="TreeGrafter"/>
</dbReference>
<sequence>MKFLNDLDVVNDDLVIFSDSSSRWQRRDYFKILMEGIPNGRVFSLVPSTGEVKVLMKDVFFANGVQLFPDKQSFLVAETAMARIKRHWIAGPKKGTTEVFAENLPGLPDNIRLSDDGKTFWVGMANVRRHQQFSLIDFVSEKPVLRKFLLKLIPSPYWSILYSKLRTRHAMIIELDLNGQIVSSAHDTYGVLMTEASQVTDDGEYLYMGSFHANFIAKLHKSYLRSTN</sequence>
<protein>
    <recommendedName>
        <fullName evidence="4">Strictosidine synthase conserved region domain-containing protein</fullName>
    </recommendedName>
</protein>
<dbReference type="Proteomes" id="UP000267096">
    <property type="component" value="Unassembled WGS sequence"/>
</dbReference>